<evidence type="ECO:0000256" key="5">
    <source>
        <dbReference type="PIRSR" id="PIRSR606710-2"/>
    </source>
</evidence>
<keyword evidence="4 6" id="KW-0326">Glycosidase</keyword>
<comment type="similarity">
    <text evidence="1 6">Belongs to the glycosyl hydrolase 43 family.</text>
</comment>
<keyword evidence="9" id="KW-1185">Reference proteome</keyword>
<evidence type="ECO:0000256" key="3">
    <source>
        <dbReference type="ARBA" id="ARBA00022801"/>
    </source>
</evidence>
<dbReference type="Pfam" id="PF04616">
    <property type="entry name" value="Glyco_hydro_43"/>
    <property type="match status" value="1"/>
</dbReference>
<dbReference type="PIRSF" id="PIRSF025414">
    <property type="entry name" value="Alpha-L-arabinofuranosidase"/>
    <property type="match status" value="1"/>
</dbReference>
<dbReference type="Proteomes" id="UP000304912">
    <property type="component" value="Chromosome"/>
</dbReference>
<evidence type="ECO:0000313" key="9">
    <source>
        <dbReference type="Proteomes" id="UP000304912"/>
    </source>
</evidence>
<dbReference type="InterPro" id="IPR016828">
    <property type="entry name" value="Alpha-L-arabinofuranosidase"/>
</dbReference>
<name>A0A5B7YA63_9ALTE</name>
<evidence type="ECO:0000313" key="8">
    <source>
        <dbReference type="EMBL" id="QCZ92524.1"/>
    </source>
</evidence>
<feature type="signal peptide" evidence="7">
    <location>
        <begin position="1"/>
        <end position="25"/>
    </location>
</feature>
<gene>
    <name evidence="8" type="ORF">FBQ74_03130</name>
</gene>
<organism evidence="8 9">
    <name type="scientific">Salinimonas iocasae</name>
    <dbReference type="NCBI Taxonomy" id="2572577"/>
    <lineage>
        <taxon>Bacteria</taxon>
        <taxon>Pseudomonadati</taxon>
        <taxon>Pseudomonadota</taxon>
        <taxon>Gammaproteobacteria</taxon>
        <taxon>Alteromonadales</taxon>
        <taxon>Alteromonadaceae</taxon>
        <taxon>Alteromonas/Salinimonas group</taxon>
        <taxon>Salinimonas</taxon>
    </lineage>
</organism>
<evidence type="ECO:0000256" key="6">
    <source>
        <dbReference type="RuleBase" id="RU361187"/>
    </source>
</evidence>
<evidence type="ECO:0000256" key="7">
    <source>
        <dbReference type="SAM" id="SignalP"/>
    </source>
</evidence>
<dbReference type="RefSeq" id="WP_139755277.1">
    <property type="nucleotide sequence ID" value="NZ_CP039852.1"/>
</dbReference>
<feature type="site" description="Important for catalytic activity, responsible for pKa modulation of the active site Glu and correct orientation of both the proton donor and substrate" evidence="5">
    <location>
        <position position="163"/>
    </location>
</feature>
<evidence type="ECO:0000256" key="1">
    <source>
        <dbReference type="ARBA" id="ARBA00009865"/>
    </source>
</evidence>
<dbReference type="OrthoDB" id="177947at2"/>
<reference evidence="8 9" key="1">
    <citation type="submission" date="2019-04" db="EMBL/GenBank/DDBJ databases">
        <title>Salinimonas iocasae sp. nov., a halophilic bacterium isolated from the outer tube casing of tubeworms in Okinawa Trough.</title>
        <authorList>
            <person name="Zhang H."/>
            <person name="Wang H."/>
            <person name="Li C."/>
        </authorList>
    </citation>
    <scope>NUCLEOTIDE SEQUENCE [LARGE SCALE GENOMIC DNA]</scope>
    <source>
        <strain evidence="8 9">KX18D6</strain>
    </source>
</reference>
<dbReference type="InterPro" id="IPR023296">
    <property type="entry name" value="Glyco_hydro_beta-prop_sf"/>
</dbReference>
<evidence type="ECO:0000256" key="4">
    <source>
        <dbReference type="ARBA" id="ARBA00023295"/>
    </source>
</evidence>
<dbReference type="SUPFAM" id="SSF75005">
    <property type="entry name" value="Arabinanase/levansucrase/invertase"/>
    <property type="match status" value="1"/>
</dbReference>
<dbReference type="PANTHER" id="PTHR43817:SF1">
    <property type="entry name" value="HYDROLASE, FAMILY 43, PUTATIVE (AFU_ORTHOLOGUE AFUA_3G01660)-RELATED"/>
    <property type="match status" value="1"/>
</dbReference>
<dbReference type="EMBL" id="CP039852">
    <property type="protein sequence ID" value="QCZ92524.1"/>
    <property type="molecule type" value="Genomic_DNA"/>
</dbReference>
<keyword evidence="3 6" id="KW-0378">Hydrolase</keyword>
<dbReference type="AlphaFoldDB" id="A0A5B7YA63"/>
<dbReference type="Gene3D" id="2.115.10.20">
    <property type="entry name" value="Glycosyl hydrolase domain, family 43"/>
    <property type="match status" value="1"/>
</dbReference>
<dbReference type="InterPro" id="IPR006710">
    <property type="entry name" value="Glyco_hydro_43"/>
</dbReference>
<dbReference type="GO" id="GO:0004553">
    <property type="term" value="F:hydrolase activity, hydrolyzing O-glycosyl compounds"/>
    <property type="evidence" value="ECO:0007669"/>
    <property type="project" value="InterPro"/>
</dbReference>
<protein>
    <submittedName>
        <fullName evidence="8">Alpha-N-arabinofuranosidase</fullName>
    </submittedName>
</protein>
<feature type="chain" id="PRO_5022864009" evidence="7">
    <location>
        <begin position="26"/>
        <end position="345"/>
    </location>
</feature>
<keyword evidence="2 7" id="KW-0732">Signal</keyword>
<proteinExistence type="inferred from homology"/>
<sequence>MNKHTLISTLAASWFTTLAGSQAFANQVNETSNIKPIDNPIVLQRADPMLVHHPRTGCYTFIGTSPQFDKIELRQACSLNALKIAEPKAIWEKHESGPMSANIWAPELHRVDDNWYIYFAAGEAETPFSIRMYALKNTHENPMKGEWEEAGQIKSGWDSFALDGTTFEHNDKRYYVWAQQDKDRSYNSALWIAQMRSPTELMLPATLLTEPTLDWEVQGYKVNEGAAFIKHNDKVFLTYSASATDHRYAMGLLWADADADLLDASQWHKKSEPVFETDASVGRYGPGHNSFVKAPDGKTDLMVYHSRDYKALKGTPLTDPNRHARVRVLYWDDEGFPVFKPSLAD</sequence>
<dbReference type="PANTHER" id="PTHR43817">
    <property type="entry name" value="GLYCOSYL HYDROLASE"/>
    <property type="match status" value="1"/>
</dbReference>
<dbReference type="KEGG" id="salk:FBQ74_03130"/>
<dbReference type="GO" id="GO:0005975">
    <property type="term" value="P:carbohydrate metabolic process"/>
    <property type="evidence" value="ECO:0007669"/>
    <property type="project" value="InterPro"/>
</dbReference>
<evidence type="ECO:0000256" key="2">
    <source>
        <dbReference type="ARBA" id="ARBA00022729"/>
    </source>
</evidence>
<accession>A0A5B7YA63</accession>